<dbReference type="EMBL" id="JAHLUH010000011">
    <property type="protein sequence ID" value="KAG7725907.1"/>
    <property type="molecule type" value="Genomic_DNA"/>
</dbReference>
<feature type="region of interest" description="Disordered" evidence="1">
    <location>
        <begin position="65"/>
        <end position="85"/>
    </location>
</feature>
<protein>
    <submittedName>
        <fullName evidence="2">Uncharacterized protein</fullName>
    </submittedName>
</protein>
<feature type="region of interest" description="Disordered" evidence="1">
    <location>
        <begin position="104"/>
        <end position="169"/>
    </location>
</feature>
<accession>A0AAN6D4D3</accession>
<evidence type="ECO:0000313" key="2">
    <source>
        <dbReference type="EMBL" id="KAG7725907.1"/>
    </source>
</evidence>
<organism evidence="2 3">
    <name type="scientific">Ogataea haglerorum</name>
    <dbReference type="NCBI Taxonomy" id="1937702"/>
    <lineage>
        <taxon>Eukaryota</taxon>
        <taxon>Fungi</taxon>
        <taxon>Dikarya</taxon>
        <taxon>Ascomycota</taxon>
        <taxon>Saccharomycotina</taxon>
        <taxon>Pichiomycetes</taxon>
        <taxon>Pichiales</taxon>
        <taxon>Pichiaceae</taxon>
        <taxon>Ogataea</taxon>
    </lineage>
</organism>
<dbReference type="Proteomes" id="UP000738402">
    <property type="component" value="Unassembled WGS sequence"/>
</dbReference>
<feature type="compositionally biased region" description="Acidic residues" evidence="1">
    <location>
        <begin position="148"/>
        <end position="160"/>
    </location>
</feature>
<feature type="compositionally biased region" description="Basic and acidic residues" evidence="1">
    <location>
        <begin position="75"/>
        <end position="85"/>
    </location>
</feature>
<evidence type="ECO:0000256" key="1">
    <source>
        <dbReference type="SAM" id="MobiDB-lite"/>
    </source>
</evidence>
<feature type="compositionally biased region" description="Polar residues" evidence="1">
    <location>
        <begin position="263"/>
        <end position="276"/>
    </location>
</feature>
<sequence>MPGYKWQGDGVHVWQVVANGRESEQHAQEFSKLVERVLNENGVHQPANRVLAVIVGVGLVGLDTGDGSSTQNHGENQRKTQTAEHRKEDFGWVGVWLHVDGVVGGVGGPSGSETENGASERENIAGKSFARAPRGESSVVVGNARDEDVVDGQSGDDGDESDHVRDPGPLLVSVDDVVAEEADENGEDDNDQTPGPRWQSVVVDDVEQLGRGHDVHGTPANTSNDVDEGEDPHRNISNNVSRKHHLSETKLGSVDGEEGHGNGTQQIEENNGQNRGTKVKAKNTVGQAANVEGGNHHVGREPHGRAGPKRALGFLLHGNHLDTSCFTMEHAHDVGVEARESGLLHLGGLLDERLVAQRLVDLLLRVWGHFVLIGEADNVRLYRKFFTLDDMRPTNNAGCGPNKQKAIRTAFI</sequence>
<dbReference type="AlphaFoldDB" id="A0AAN6D4D3"/>
<comment type="caution">
    <text evidence="2">The sequence shown here is derived from an EMBL/GenBank/DDBJ whole genome shotgun (WGS) entry which is preliminary data.</text>
</comment>
<feature type="region of interest" description="Disordered" evidence="1">
    <location>
        <begin position="210"/>
        <end position="279"/>
    </location>
</feature>
<proteinExistence type="predicted"/>
<reference evidence="2" key="1">
    <citation type="journal article" date="2021" name="G3 (Bethesda)">
        <title>Genomic diversity, chromosomal rearrangements, and interspecies hybridization in the ogataea polymorpha species complex.</title>
        <authorList>
            <person name="Hanson S.J."/>
            <person name="Cinneide E.O."/>
            <person name="Salzberg L.I."/>
            <person name="Wolfe K.H."/>
            <person name="McGowan J."/>
            <person name="Fitzpatrick D.A."/>
            <person name="Matlin K."/>
        </authorList>
    </citation>
    <scope>NUCLEOTIDE SEQUENCE</scope>
    <source>
        <strain evidence="2">83-405-1</strain>
    </source>
</reference>
<name>A0AAN6D4D3_9ASCO</name>
<evidence type="ECO:0000313" key="3">
    <source>
        <dbReference type="Proteomes" id="UP000738402"/>
    </source>
</evidence>
<gene>
    <name evidence="2" type="ORF">KL933_003955</name>
</gene>